<dbReference type="GO" id="GO:0016020">
    <property type="term" value="C:membrane"/>
    <property type="evidence" value="ECO:0007669"/>
    <property type="project" value="UniProtKB-SubCell"/>
</dbReference>
<dbReference type="PANTHER" id="PTHR20855:SF92">
    <property type="entry name" value="PROGESTIN AND ADIPOQ RECEPTOR FAMILY MEMBER 3-LIKE"/>
    <property type="match status" value="1"/>
</dbReference>
<dbReference type="GO" id="GO:0046872">
    <property type="term" value="F:metal ion binding"/>
    <property type="evidence" value="ECO:0007669"/>
    <property type="project" value="UniProtKB-KW"/>
</dbReference>
<evidence type="ECO:0000256" key="2">
    <source>
        <dbReference type="ARBA" id="ARBA00007018"/>
    </source>
</evidence>
<keyword evidence="8" id="KW-1185">Reference proteome</keyword>
<dbReference type="AlphaFoldDB" id="A0A7I4YR87"/>
<proteinExistence type="inferred from homology"/>
<dbReference type="Pfam" id="PF03006">
    <property type="entry name" value="HlyIII"/>
    <property type="match status" value="1"/>
</dbReference>
<evidence type="ECO:0000256" key="7">
    <source>
        <dbReference type="SAM" id="Phobius"/>
    </source>
</evidence>
<comment type="subcellular location">
    <subcellularLocation>
        <location evidence="1">Membrane</location>
        <topology evidence="1">Multi-pass membrane protein</topology>
    </subcellularLocation>
</comment>
<evidence type="ECO:0000256" key="4">
    <source>
        <dbReference type="ARBA" id="ARBA00022989"/>
    </source>
</evidence>
<sequence length="95" mass="10852">PRMLTHSEIPQLLKRNHIVKGYRPLHQPITYYCKSAFCTHNELINIWSHLVPAICLIVFYVLPELFSETPRLPVLVLYAGVGSLLFASSLAHLLK</sequence>
<dbReference type="PANTHER" id="PTHR20855">
    <property type="entry name" value="ADIPOR/PROGESTIN RECEPTOR-RELATED"/>
    <property type="match status" value="1"/>
</dbReference>
<feature type="binding site" evidence="6">
    <location>
        <position position="92"/>
    </location>
    <ligand>
        <name>Zn(2+)</name>
        <dbReference type="ChEBI" id="CHEBI:29105"/>
    </ligand>
</feature>
<dbReference type="WBParaSite" id="HCON_00134210-00001">
    <property type="protein sequence ID" value="HCON_00134210-00001"/>
    <property type="gene ID" value="HCON_00134210"/>
</dbReference>
<keyword evidence="3 7" id="KW-0812">Transmembrane</keyword>
<dbReference type="Proteomes" id="UP000025227">
    <property type="component" value="Unplaced"/>
</dbReference>
<dbReference type="OrthoDB" id="529367at2759"/>
<evidence type="ECO:0000256" key="6">
    <source>
        <dbReference type="PIRSR" id="PIRSR604254-1"/>
    </source>
</evidence>
<evidence type="ECO:0000313" key="9">
    <source>
        <dbReference type="WBParaSite" id="HCON_00134210-00001"/>
    </source>
</evidence>
<dbReference type="InterPro" id="IPR004254">
    <property type="entry name" value="AdipoR/HlyIII-related"/>
</dbReference>
<evidence type="ECO:0000256" key="5">
    <source>
        <dbReference type="ARBA" id="ARBA00023136"/>
    </source>
</evidence>
<keyword evidence="6" id="KW-0862">Zinc</keyword>
<comment type="similarity">
    <text evidence="2">Belongs to the ADIPOR family.</text>
</comment>
<keyword evidence="6" id="KW-0479">Metal-binding</keyword>
<accession>A0A7I4YR87</accession>
<dbReference type="GO" id="GO:0038023">
    <property type="term" value="F:signaling receptor activity"/>
    <property type="evidence" value="ECO:0007669"/>
    <property type="project" value="TreeGrafter"/>
</dbReference>
<evidence type="ECO:0000256" key="1">
    <source>
        <dbReference type="ARBA" id="ARBA00004141"/>
    </source>
</evidence>
<feature type="transmembrane region" description="Helical" evidence="7">
    <location>
        <begin position="74"/>
        <end position="94"/>
    </location>
</feature>
<name>A0A7I4YR87_HAECO</name>
<keyword evidence="5 7" id="KW-0472">Membrane</keyword>
<keyword evidence="4 7" id="KW-1133">Transmembrane helix</keyword>
<reference evidence="9" key="1">
    <citation type="submission" date="2020-12" db="UniProtKB">
        <authorList>
            <consortium name="WormBaseParasite"/>
        </authorList>
    </citation>
    <scope>IDENTIFICATION</scope>
    <source>
        <strain evidence="9">MHco3</strain>
    </source>
</reference>
<organism evidence="8 9">
    <name type="scientific">Haemonchus contortus</name>
    <name type="common">Barber pole worm</name>
    <dbReference type="NCBI Taxonomy" id="6289"/>
    <lineage>
        <taxon>Eukaryota</taxon>
        <taxon>Metazoa</taxon>
        <taxon>Ecdysozoa</taxon>
        <taxon>Nematoda</taxon>
        <taxon>Chromadorea</taxon>
        <taxon>Rhabditida</taxon>
        <taxon>Rhabditina</taxon>
        <taxon>Rhabditomorpha</taxon>
        <taxon>Strongyloidea</taxon>
        <taxon>Trichostrongylidae</taxon>
        <taxon>Haemonchus</taxon>
    </lineage>
</organism>
<evidence type="ECO:0000313" key="8">
    <source>
        <dbReference type="Proteomes" id="UP000025227"/>
    </source>
</evidence>
<protein>
    <submittedName>
        <fullName evidence="9">PAQR3</fullName>
    </submittedName>
</protein>
<evidence type="ECO:0000256" key="3">
    <source>
        <dbReference type="ARBA" id="ARBA00022692"/>
    </source>
</evidence>
<feature type="transmembrane region" description="Helical" evidence="7">
    <location>
        <begin position="44"/>
        <end position="62"/>
    </location>
</feature>